<dbReference type="STRING" id="42514.ENSPNAP00000030476"/>
<dbReference type="GeneTree" id="ENSGT00940000153883"/>
<evidence type="ECO:0000313" key="7">
    <source>
        <dbReference type="Ensembl" id="ENSPNAP00000030476.1"/>
    </source>
</evidence>
<protein>
    <submittedName>
        <fullName evidence="7">Zgc:158398</fullName>
    </submittedName>
</protein>
<keyword evidence="4 5" id="KW-0472">Membrane</keyword>
<dbReference type="RefSeq" id="XP_017554893.1">
    <property type="nucleotide sequence ID" value="XM_017699404.2"/>
</dbReference>
<keyword evidence="3 5" id="KW-1133">Transmembrane helix</keyword>
<sequence>MAHWKPVRNLKAKLLHHPPVVVFFLCLLALAGAFISIGIYSKNHDIKNPDISMDWNQMLGSLASLKFCTHLNSTEILSGEQDEDSPRLLDHGDGSITNTSQKTKGVVHVSLLVPLVLIGDEPNPNSISATLLGSQLGLKGAAGKELLNVSLVLHQQTPFSKTESNTAPDLKLPTNAETQPRSSLFCVRITAPAHLLPQTPKPPVCPANDNLEMSTVRALARESYKQSSHDAPCLSLEYTPDPKLTVLLTQEEKVLARYHLMLVSMVLLAICIIMCLTGTLVCSRSQWHRANDHFKKKTLLGA</sequence>
<dbReference type="Pfam" id="PF14940">
    <property type="entry name" value="TMEM219"/>
    <property type="match status" value="1"/>
</dbReference>
<evidence type="ECO:0000256" key="4">
    <source>
        <dbReference type="ARBA" id="ARBA00023136"/>
    </source>
</evidence>
<evidence type="ECO:0000256" key="5">
    <source>
        <dbReference type="SAM" id="Phobius"/>
    </source>
</evidence>
<dbReference type="Proteomes" id="UP001501920">
    <property type="component" value="Chromosome 11"/>
</dbReference>
<feature type="domain" description="TMEM248/TMEM219" evidence="6">
    <location>
        <begin position="10"/>
        <end position="247"/>
    </location>
</feature>
<dbReference type="PANTHER" id="PTHR16002">
    <property type="entry name" value="TRANSMEMBRANE PROTEIN 248-LIKE"/>
    <property type="match status" value="1"/>
</dbReference>
<reference evidence="7" key="2">
    <citation type="submission" date="2025-08" db="UniProtKB">
        <authorList>
            <consortium name="Ensembl"/>
        </authorList>
    </citation>
    <scope>IDENTIFICATION</scope>
</reference>
<dbReference type="AlphaFoldDB" id="A0A3B4E583"/>
<feature type="transmembrane region" description="Helical" evidence="5">
    <location>
        <begin position="20"/>
        <end position="40"/>
    </location>
</feature>
<dbReference type="PANTHER" id="PTHR16002:SF6">
    <property type="entry name" value="INSULIN-LIKE GROWTH FACTOR-BINDING PROTEIN 3 RECEPTOR"/>
    <property type="match status" value="1"/>
</dbReference>
<dbReference type="Ensembl" id="ENSPNAT00000018523.2">
    <property type="protein sequence ID" value="ENSPNAP00000030476.1"/>
    <property type="gene ID" value="ENSPNAG00000017185.2"/>
</dbReference>
<evidence type="ECO:0000313" key="8">
    <source>
        <dbReference type="Proteomes" id="UP001501920"/>
    </source>
</evidence>
<reference evidence="7 8" key="1">
    <citation type="submission" date="2020-10" db="EMBL/GenBank/DDBJ databases">
        <title>Pygocentrus nattereri (red-bellied piranha) genome, fPygNat1, primary haplotype.</title>
        <authorList>
            <person name="Myers G."/>
            <person name="Meyer A."/>
            <person name="Karagic N."/>
            <person name="Pippel M."/>
            <person name="Winkler S."/>
            <person name="Tracey A."/>
            <person name="Wood J."/>
            <person name="Formenti G."/>
            <person name="Howe K."/>
            <person name="Fedrigo O."/>
            <person name="Jarvis E.D."/>
        </authorList>
    </citation>
    <scope>NUCLEOTIDE SEQUENCE [LARGE SCALE GENOMIC DNA]</scope>
</reference>
<keyword evidence="2 5" id="KW-0812">Transmembrane</keyword>
<dbReference type="OrthoDB" id="8680674at2759"/>
<dbReference type="GO" id="GO:0016020">
    <property type="term" value="C:membrane"/>
    <property type="evidence" value="ECO:0007669"/>
    <property type="project" value="UniProtKB-SubCell"/>
</dbReference>
<organism evidence="7 8">
    <name type="scientific">Pygocentrus nattereri</name>
    <name type="common">Red-bellied piranha</name>
    <dbReference type="NCBI Taxonomy" id="42514"/>
    <lineage>
        <taxon>Eukaryota</taxon>
        <taxon>Metazoa</taxon>
        <taxon>Chordata</taxon>
        <taxon>Craniata</taxon>
        <taxon>Vertebrata</taxon>
        <taxon>Euteleostomi</taxon>
        <taxon>Actinopterygii</taxon>
        <taxon>Neopterygii</taxon>
        <taxon>Teleostei</taxon>
        <taxon>Ostariophysi</taxon>
        <taxon>Characiformes</taxon>
        <taxon>Characoidei</taxon>
        <taxon>Pygocentrus</taxon>
    </lineage>
</organism>
<evidence type="ECO:0000256" key="1">
    <source>
        <dbReference type="ARBA" id="ARBA00004370"/>
    </source>
</evidence>
<dbReference type="OMA" id="TCYSLNF"/>
<feature type="transmembrane region" description="Helical" evidence="5">
    <location>
        <begin position="260"/>
        <end position="281"/>
    </location>
</feature>
<dbReference type="RefSeq" id="XP_017554895.1">
    <property type="nucleotide sequence ID" value="XM_017699406.2"/>
</dbReference>
<evidence type="ECO:0000256" key="3">
    <source>
        <dbReference type="ARBA" id="ARBA00022989"/>
    </source>
</evidence>
<dbReference type="InterPro" id="IPR039493">
    <property type="entry name" value="TMEM248/TMEM219"/>
</dbReference>
<evidence type="ECO:0000259" key="6">
    <source>
        <dbReference type="Pfam" id="PF14940"/>
    </source>
</evidence>
<accession>A0A3B4E583</accession>
<reference evidence="7" key="3">
    <citation type="submission" date="2025-09" db="UniProtKB">
        <authorList>
            <consortium name="Ensembl"/>
        </authorList>
    </citation>
    <scope>IDENTIFICATION</scope>
</reference>
<keyword evidence="8" id="KW-1185">Reference proteome</keyword>
<dbReference type="GeneID" id="108428418"/>
<dbReference type="InterPro" id="IPR039587">
    <property type="entry name" value="TMEM248/TMEM219_dom"/>
</dbReference>
<name>A0A3B4E583_PYGNA</name>
<evidence type="ECO:0000256" key="2">
    <source>
        <dbReference type="ARBA" id="ARBA00022692"/>
    </source>
</evidence>
<comment type="subcellular location">
    <subcellularLocation>
        <location evidence="1">Membrane</location>
    </subcellularLocation>
</comment>
<proteinExistence type="predicted"/>